<accession>A0A0N0GZD1</accession>
<dbReference type="AlphaFoldDB" id="A0A0N0GZD1"/>
<reference evidence="3" key="1">
    <citation type="submission" date="2015-07" db="EMBL/GenBank/DDBJ databases">
        <authorList>
            <person name="Ju K.-S."/>
            <person name="Doroghazi J.R."/>
            <person name="Metcalf W.W."/>
        </authorList>
    </citation>
    <scope>NUCLEOTIDE SEQUENCE [LARGE SCALE GENOMIC DNA]</scope>
    <source>
        <strain evidence="3">NRRL ISP-5002</strain>
    </source>
</reference>
<dbReference type="RefSeq" id="WP_053924667.1">
    <property type="nucleotide sequence ID" value="NZ_LGKG01000137.1"/>
</dbReference>
<sequence>MTSATTADDAHPYLRAASAGVRHHTRSLTAASPDAPPQPADRVHLDVLHAHLIALHQLLGQLGATTRPSHPGAGRHLTTAGTRLWQASAAVHDAFHLLPAAHETPADAECHPERLPEGPPVLTICQRHLAASHVVRRTTTPADLNTPLHGHTTACGQ</sequence>
<keyword evidence="3" id="KW-1185">Reference proteome</keyword>
<organism evidence="2 3">
    <name type="scientific">Streptomyces chattanoogensis</name>
    <dbReference type="NCBI Taxonomy" id="66876"/>
    <lineage>
        <taxon>Bacteria</taxon>
        <taxon>Bacillati</taxon>
        <taxon>Actinomycetota</taxon>
        <taxon>Actinomycetes</taxon>
        <taxon>Kitasatosporales</taxon>
        <taxon>Streptomycetaceae</taxon>
        <taxon>Streptomyces</taxon>
    </lineage>
</organism>
<dbReference type="InterPro" id="IPR046205">
    <property type="entry name" value="DUF6238"/>
</dbReference>
<proteinExistence type="predicted"/>
<gene>
    <name evidence="2" type="ORF">ADL29_18040</name>
</gene>
<dbReference type="Proteomes" id="UP000037982">
    <property type="component" value="Unassembled WGS sequence"/>
</dbReference>
<comment type="caution">
    <text evidence="2">The sequence shown here is derived from an EMBL/GenBank/DDBJ whole genome shotgun (WGS) entry which is preliminary data.</text>
</comment>
<protein>
    <submittedName>
        <fullName evidence="2">Uncharacterized protein</fullName>
    </submittedName>
</protein>
<evidence type="ECO:0000256" key="1">
    <source>
        <dbReference type="SAM" id="MobiDB-lite"/>
    </source>
</evidence>
<feature type="region of interest" description="Disordered" evidence="1">
    <location>
        <begin position="19"/>
        <end position="41"/>
    </location>
</feature>
<evidence type="ECO:0000313" key="2">
    <source>
        <dbReference type="EMBL" id="KPC62651.1"/>
    </source>
</evidence>
<name>A0A0N0GZD1_9ACTN</name>
<dbReference type="Pfam" id="PF19751">
    <property type="entry name" value="DUF6238"/>
    <property type="match status" value="1"/>
</dbReference>
<dbReference type="PATRIC" id="fig|66876.3.peg.3943"/>
<evidence type="ECO:0000313" key="3">
    <source>
        <dbReference type="Proteomes" id="UP000037982"/>
    </source>
</evidence>
<dbReference type="EMBL" id="LGKG01000137">
    <property type="protein sequence ID" value="KPC62651.1"/>
    <property type="molecule type" value="Genomic_DNA"/>
</dbReference>